<organism evidence="2 3">
    <name type="scientific">Eumeta variegata</name>
    <name type="common">Bagworm moth</name>
    <name type="synonym">Eumeta japonica</name>
    <dbReference type="NCBI Taxonomy" id="151549"/>
    <lineage>
        <taxon>Eukaryota</taxon>
        <taxon>Metazoa</taxon>
        <taxon>Ecdysozoa</taxon>
        <taxon>Arthropoda</taxon>
        <taxon>Hexapoda</taxon>
        <taxon>Insecta</taxon>
        <taxon>Pterygota</taxon>
        <taxon>Neoptera</taxon>
        <taxon>Endopterygota</taxon>
        <taxon>Lepidoptera</taxon>
        <taxon>Glossata</taxon>
        <taxon>Ditrysia</taxon>
        <taxon>Tineoidea</taxon>
        <taxon>Psychidae</taxon>
        <taxon>Oiketicinae</taxon>
        <taxon>Eumeta</taxon>
    </lineage>
</organism>
<accession>A0A4C1XQS4</accession>
<evidence type="ECO:0000313" key="2">
    <source>
        <dbReference type="EMBL" id="GBP65510.1"/>
    </source>
</evidence>
<feature type="compositionally biased region" description="Polar residues" evidence="1">
    <location>
        <begin position="68"/>
        <end position="78"/>
    </location>
</feature>
<dbReference type="OrthoDB" id="10050074at2759"/>
<dbReference type="AlphaFoldDB" id="A0A4C1XQS4"/>
<gene>
    <name evidence="2" type="ORF">EVAR_98131_1</name>
</gene>
<reference evidence="2 3" key="1">
    <citation type="journal article" date="2019" name="Commun. Biol.">
        <title>The bagworm genome reveals a unique fibroin gene that provides high tensile strength.</title>
        <authorList>
            <person name="Kono N."/>
            <person name="Nakamura H."/>
            <person name="Ohtoshi R."/>
            <person name="Tomita M."/>
            <person name="Numata K."/>
            <person name="Arakawa K."/>
        </authorList>
    </citation>
    <scope>NUCLEOTIDE SEQUENCE [LARGE SCALE GENOMIC DNA]</scope>
</reference>
<keyword evidence="3" id="KW-1185">Reference proteome</keyword>
<protein>
    <submittedName>
        <fullName evidence="2">Uncharacterized protein</fullName>
    </submittedName>
</protein>
<comment type="caution">
    <text evidence="2">The sequence shown here is derived from an EMBL/GenBank/DDBJ whole genome shotgun (WGS) entry which is preliminary data.</text>
</comment>
<dbReference type="EMBL" id="BGZK01000931">
    <property type="protein sequence ID" value="GBP65510.1"/>
    <property type="molecule type" value="Genomic_DNA"/>
</dbReference>
<feature type="region of interest" description="Disordered" evidence="1">
    <location>
        <begin position="64"/>
        <end position="86"/>
    </location>
</feature>
<proteinExistence type="predicted"/>
<evidence type="ECO:0000256" key="1">
    <source>
        <dbReference type="SAM" id="MobiDB-lite"/>
    </source>
</evidence>
<dbReference type="Proteomes" id="UP000299102">
    <property type="component" value="Unassembled WGS sequence"/>
</dbReference>
<sequence>MKDASERFFSIAINHPNPLISSGASYEPPPTIHFIRRTQNVLTDPLDDLTTKVEKLNNALKDLRNRSRPLNQSTSNGLTPGALTAHRCHPEVLTRVETSRTPYAKVIQADPP</sequence>
<evidence type="ECO:0000313" key="3">
    <source>
        <dbReference type="Proteomes" id="UP000299102"/>
    </source>
</evidence>
<name>A0A4C1XQS4_EUMVA</name>